<feature type="non-terminal residue" evidence="1">
    <location>
        <position position="1"/>
    </location>
</feature>
<feature type="non-terminal residue" evidence="1">
    <location>
        <position position="160"/>
    </location>
</feature>
<evidence type="ECO:0000313" key="2">
    <source>
        <dbReference type="Proteomes" id="UP000789525"/>
    </source>
</evidence>
<name>A0ACA9R6V9_9GLOM</name>
<reference evidence="1" key="1">
    <citation type="submission" date="2021-06" db="EMBL/GenBank/DDBJ databases">
        <authorList>
            <person name="Kallberg Y."/>
            <person name="Tangrot J."/>
            <person name="Rosling A."/>
        </authorList>
    </citation>
    <scope>NUCLEOTIDE SEQUENCE</scope>
    <source>
        <strain evidence="1">CL356</strain>
    </source>
</reference>
<evidence type="ECO:0000313" key="1">
    <source>
        <dbReference type="EMBL" id="CAG8779172.1"/>
    </source>
</evidence>
<gene>
    <name evidence="1" type="ORF">ACOLOM_LOCUS14245</name>
</gene>
<comment type="caution">
    <text evidence="1">The sequence shown here is derived from an EMBL/GenBank/DDBJ whole genome shotgun (WGS) entry which is preliminary data.</text>
</comment>
<organism evidence="1 2">
    <name type="scientific">Acaulospora colombiana</name>
    <dbReference type="NCBI Taxonomy" id="27376"/>
    <lineage>
        <taxon>Eukaryota</taxon>
        <taxon>Fungi</taxon>
        <taxon>Fungi incertae sedis</taxon>
        <taxon>Mucoromycota</taxon>
        <taxon>Glomeromycotina</taxon>
        <taxon>Glomeromycetes</taxon>
        <taxon>Diversisporales</taxon>
        <taxon>Acaulosporaceae</taxon>
        <taxon>Acaulospora</taxon>
    </lineage>
</organism>
<dbReference type="EMBL" id="CAJVPT010070303">
    <property type="protein sequence ID" value="CAG8779172.1"/>
    <property type="molecule type" value="Genomic_DNA"/>
</dbReference>
<dbReference type="Proteomes" id="UP000789525">
    <property type="component" value="Unassembled WGS sequence"/>
</dbReference>
<accession>A0ACA9R6V9</accession>
<protein>
    <submittedName>
        <fullName evidence="1">900_t:CDS:1</fullName>
    </submittedName>
</protein>
<proteinExistence type="predicted"/>
<sequence>VVVDTHIDGRGIDTLDVAVEDVLDVVEVVVLSADGIVVGIEHGHSLTPSVVVAHSLNDVSVCFVNHLLHVLGTDADVGLGVVAACIGITCGALFASDLHHTDFTSTASNVGSASAFLERDGGEQDGGDASFTGHGLEDMEVVLASTEDVTVLLEDGGEIL</sequence>
<keyword evidence="2" id="KW-1185">Reference proteome</keyword>